<dbReference type="InterPro" id="IPR003598">
    <property type="entry name" value="Ig_sub2"/>
</dbReference>
<dbReference type="SMART" id="SM00408">
    <property type="entry name" value="IGc2"/>
    <property type="match status" value="2"/>
</dbReference>
<dbReference type="Gene3D" id="2.60.40.10">
    <property type="entry name" value="Immunoglobulins"/>
    <property type="match status" value="2"/>
</dbReference>
<keyword evidence="1" id="KW-0677">Repeat</keyword>
<keyword evidence="2" id="KW-0393">Immunoglobulin domain</keyword>
<sequence length="314" mass="35233">MPEPKQAPVFDIKPESIDVPFGESADFECHVTGAQPIHITWSKDGQEIRTGRNYNITFTDNTAHLRVLRVGKGDSGQYTCQATGSDECSTYLSVRGQKISFLLCCVFLITVIFKRSSNVLLCVLFVCLEPPSFVKKPEPLDVLSGENITFTSIVKGSPPLEVKWFRGSVELVPGPRCNITLQDSVAELELFDVQPLESGDYTCQVSNEAGKSSCTTHLFVKGLSRLLLLMLLKMISWLDVHETLTPVIGLNSTPTKRKEEEDQPIDILELLKNVDPKEYEKYARMYGITDFRGLLQAFELLKQTQAEESHRLVR</sequence>
<dbReference type="Ensembl" id="ENSMCST00000012058.1">
    <property type="protein sequence ID" value="ENSMCSP00000011753.1"/>
    <property type="gene ID" value="ENSMCSG00000008326.1"/>
</dbReference>
<proteinExistence type="predicted"/>
<dbReference type="CDD" id="cd00096">
    <property type="entry name" value="Ig"/>
    <property type="match status" value="1"/>
</dbReference>
<name>A0A8C5TRK4_9PASS</name>
<accession>A0A8C5TRK4</accession>
<dbReference type="Pfam" id="PF07679">
    <property type="entry name" value="I-set"/>
    <property type="match status" value="2"/>
</dbReference>
<feature type="domain" description="Ig-like" evidence="3">
    <location>
        <begin position="8"/>
        <end position="93"/>
    </location>
</feature>
<evidence type="ECO:0000256" key="1">
    <source>
        <dbReference type="ARBA" id="ARBA00022737"/>
    </source>
</evidence>
<reference evidence="4" key="2">
    <citation type="submission" date="2025-09" db="UniProtKB">
        <authorList>
            <consortium name="Ensembl"/>
        </authorList>
    </citation>
    <scope>IDENTIFICATION</scope>
</reference>
<dbReference type="InterPro" id="IPR040849">
    <property type="entry name" value="MyBP-C_THB"/>
</dbReference>
<dbReference type="PANTHER" id="PTHR47633:SF4">
    <property type="entry name" value="MYOPALLADIN ISOFORM X1"/>
    <property type="match status" value="1"/>
</dbReference>
<evidence type="ECO:0000313" key="4">
    <source>
        <dbReference type="Ensembl" id="ENSMCSP00000011753.1"/>
    </source>
</evidence>
<dbReference type="Proteomes" id="UP000694560">
    <property type="component" value="Unplaced"/>
</dbReference>
<evidence type="ECO:0000313" key="5">
    <source>
        <dbReference type="Proteomes" id="UP000694560"/>
    </source>
</evidence>
<organism evidence="4 5">
    <name type="scientific">Malurus cyaneus samueli</name>
    <dbReference type="NCBI Taxonomy" id="2593467"/>
    <lineage>
        <taxon>Eukaryota</taxon>
        <taxon>Metazoa</taxon>
        <taxon>Chordata</taxon>
        <taxon>Craniata</taxon>
        <taxon>Vertebrata</taxon>
        <taxon>Euteleostomi</taxon>
        <taxon>Archelosauria</taxon>
        <taxon>Archosauria</taxon>
        <taxon>Dinosauria</taxon>
        <taxon>Saurischia</taxon>
        <taxon>Theropoda</taxon>
        <taxon>Coelurosauria</taxon>
        <taxon>Aves</taxon>
        <taxon>Neognathae</taxon>
        <taxon>Neoaves</taxon>
        <taxon>Telluraves</taxon>
        <taxon>Australaves</taxon>
        <taxon>Passeriformes</taxon>
        <taxon>Meliphagoidea</taxon>
        <taxon>Maluridae</taxon>
        <taxon>Malurus</taxon>
    </lineage>
</organism>
<dbReference type="InterPro" id="IPR013783">
    <property type="entry name" value="Ig-like_fold"/>
</dbReference>
<protein>
    <recommendedName>
        <fullName evidence="3">Ig-like domain-containing protein</fullName>
    </recommendedName>
</protein>
<dbReference type="InterPro" id="IPR036179">
    <property type="entry name" value="Ig-like_dom_sf"/>
</dbReference>
<dbReference type="PROSITE" id="PS50835">
    <property type="entry name" value="IG_LIKE"/>
    <property type="match status" value="2"/>
</dbReference>
<dbReference type="SUPFAM" id="SSF48726">
    <property type="entry name" value="Immunoglobulin"/>
    <property type="match status" value="2"/>
</dbReference>
<dbReference type="Pfam" id="PF18362">
    <property type="entry name" value="THB"/>
    <property type="match status" value="1"/>
</dbReference>
<dbReference type="AlphaFoldDB" id="A0A8C5TRK4"/>
<dbReference type="PANTHER" id="PTHR47633">
    <property type="entry name" value="IMMUNOGLOBULIN"/>
    <property type="match status" value="1"/>
</dbReference>
<keyword evidence="5" id="KW-1185">Reference proteome</keyword>
<feature type="domain" description="Ig-like" evidence="3">
    <location>
        <begin position="131"/>
        <end position="219"/>
    </location>
</feature>
<evidence type="ECO:0000259" key="3">
    <source>
        <dbReference type="PROSITE" id="PS50835"/>
    </source>
</evidence>
<dbReference type="InterPro" id="IPR003599">
    <property type="entry name" value="Ig_sub"/>
</dbReference>
<dbReference type="FunFam" id="2.60.40.10:FF:000022">
    <property type="entry name" value="Cardiac titin"/>
    <property type="match status" value="2"/>
</dbReference>
<dbReference type="SMART" id="SM00409">
    <property type="entry name" value="IG"/>
    <property type="match status" value="2"/>
</dbReference>
<dbReference type="InterPro" id="IPR013098">
    <property type="entry name" value="Ig_I-set"/>
</dbReference>
<reference evidence="4" key="1">
    <citation type="submission" date="2025-08" db="UniProtKB">
        <authorList>
            <consortium name="Ensembl"/>
        </authorList>
    </citation>
    <scope>IDENTIFICATION</scope>
</reference>
<evidence type="ECO:0000256" key="2">
    <source>
        <dbReference type="ARBA" id="ARBA00023319"/>
    </source>
</evidence>
<dbReference type="InterPro" id="IPR007110">
    <property type="entry name" value="Ig-like_dom"/>
</dbReference>